<keyword evidence="2" id="KW-0479">Metal-binding</keyword>
<dbReference type="Pfam" id="PF08240">
    <property type="entry name" value="ADH_N"/>
    <property type="match status" value="1"/>
</dbReference>
<dbReference type="Pfam" id="PF01761">
    <property type="entry name" value="DHQ_synthase"/>
    <property type="match status" value="1"/>
</dbReference>
<evidence type="ECO:0000259" key="8">
    <source>
        <dbReference type="Pfam" id="PF08240"/>
    </source>
</evidence>
<dbReference type="SUPFAM" id="SSF50129">
    <property type="entry name" value="GroES-like"/>
    <property type="match status" value="1"/>
</dbReference>
<dbReference type="GO" id="GO:0006096">
    <property type="term" value="P:glycolytic process"/>
    <property type="evidence" value="ECO:0007669"/>
    <property type="project" value="InterPro"/>
</dbReference>
<feature type="compositionally biased region" description="Low complexity" evidence="6">
    <location>
        <begin position="2588"/>
        <end position="2599"/>
    </location>
</feature>
<dbReference type="CDD" id="cd08199">
    <property type="entry name" value="EEVS"/>
    <property type="match status" value="1"/>
</dbReference>
<dbReference type="InterPro" id="IPR050071">
    <property type="entry name" value="Dehydroquinate_synthase"/>
</dbReference>
<gene>
    <name evidence="11" type="ORF">Micbo1qcDRAFT_177925</name>
</gene>
<keyword evidence="4" id="KW-0520">NAD</keyword>
<accession>A0A136IVG8</accession>
<dbReference type="InterPro" id="IPR043129">
    <property type="entry name" value="ATPase_NBD"/>
</dbReference>
<evidence type="ECO:0000256" key="4">
    <source>
        <dbReference type="ARBA" id="ARBA00023027"/>
    </source>
</evidence>
<feature type="region of interest" description="Disordered" evidence="6">
    <location>
        <begin position="1280"/>
        <end position="1299"/>
    </location>
</feature>
<keyword evidence="5" id="KW-0456">Lyase</keyword>
<evidence type="ECO:0000259" key="9">
    <source>
        <dbReference type="Pfam" id="PF16363"/>
    </source>
</evidence>
<dbReference type="GO" id="GO:0046872">
    <property type="term" value="F:metal ion binding"/>
    <property type="evidence" value="ECO:0007669"/>
    <property type="project" value="UniProtKB-KW"/>
</dbReference>
<dbReference type="SUPFAM" id="SSF53697">
    <property type="entry name" value="SIS domain"/>
    <property type="match status" value="1"/>
</dbReference>
<proteinExistence type="predicted"/>
<dbReference type="Gene3D" id="3.90.180.10">
    <property type="entry name" value="Medium-chain alcohol dehydrogenases, catalytic domain"/>
    <property type="match status" value="1"/>
</dbReference>
<dbReference type="InterPro" id="IPR011032">
    <property type="entry name" value="GroES-like_sf"/>
</dbReference>
<name>A0A136IVG8_9PEZI</name>
<dbReference type="Pfam" id="PF16363">
    <property type="entry name" value="GDP_Man_Dehyd"/>
    <property type="match status" value="1"/>
</dbReference>
<organism evidence="11 12">
    <name type="scientific">Microdochium bolleyi</name>
    <dbReference type="NCBI Taxonomy" id="196109"/>
    <lineage>
        <taxon>Eukaryota</taxon>
        <taxon>Fungi</taxon>
        <taxon>Dikarya</taxon>
        <taxon>Ascomycota</taxon>
        <taxon>Pezizomycotina</taxon>
        <taxon>Sordariomycetes</taxon>
        <taxon>Xylariomycetidae</taxon>
        <taxon>Xylariales</taxon>
        <taxon>Microdochiaceae</taxon>
        <taxon>Microdochium</taxon>
    </lineage>
</organism>
<dbReference type="GO" id="GO:0004347">
    <property type="term" value="F:glucose-6-phosphate isomerase activity"/>
    <property type="evidence" value="ECO:0007669"/>
    <property type="project" value="InterPro"/>
</dbReference>
<dbReference type="GO" id="GO:0097367">
    <property type="term" value="F:carbohydrate derivative binding"/>
    <property type="evidence" value="ECO:0007669"/>
    <property type="project" value="InterPro"/>
</dbReference>
<dbReference type="PANTHER" id="PTHR43622">
    <property type="entry name" value="3-DEHYDROQUINATE SYNTHASE"/>
    <property type="match status" value="1"/>
</dbReference>
<comment type="cofactor">
    <cofactor evidence="1">
        <name>NAD(+)</name>
        <dbReference type="ChEBI" id="CHEBI:57540"/>
    </cofactor>
</comment>
<feature type="domain" description="NAD(P)-binding" evidence="9">
    <location>
        <begin position="689"/>
        <end position="814"/>
    </location>
</feature>
<evidence type="ECO:0000259" key="7">
    <source>
        <dbReference type="Pfam" id="PF01761"/>
    </source>
</evidence>
<dbReference type="InterPro" id="IPR056179">
    <property type="entry name" value="DHQS_C"/>
</dbReference>
<dbReference type="InterPro" id="IPR046348">
    <property type="entry name" value="SIS_dom_sf"/>
</dbReference>
<dbReference type="Gene3D" id="3.40.50.10490">
    <property type="entry name" value="Glucose-6-phosphate isomerase like protein, domain 1"/>
    <property type="match status" value="1"/>
</dbReference>
<dbReference type="InterPro" id="IPR000600">
    <property type="entry name" value="ROK"/>
</dbReference>
<dbReference type="Gene3D" id="3.30.420.40">
    <property type="match status" value="2"/>
</dbReference>
<dbReference type="STRING" id="196109.A0A136IVG8"/>
<dbReference type="OrthoDB" id="197068at2759"/>
<dbReference type="Gene3D" id="3.40.50.720">
    <property type="entry name" value="NAD(P)-binding Rossmann-like Domain"/>
    <property type="match status" value="2"/>
</dbReference>
<evidence type="ECO:0000259" key="10">
    <source>
        <dbReference type="Pfam" id="PF24621"/>
    </source>
</evidence>
<feature type="domain" description="3-dehydroquinate synthase N-terminal" evidence="7">
    <location>
        <begin position="323"/>
        <end position="428"/>
    </location>
</feature>
<evidence type="ECO:0000256" key="5">
    <source>
        <dbReference type="ARBA" id="ARBA00023239"/>
    </source>
</evidence>
<dbReference type="GO" id="GO:0017000">
    <property type="term" value="P:antibiotic biosynthetic process"/>
    <property type="evidence" value="ECO:0007669"/>
    <property type="project" value="InterPro"/>
</dbReference>
<feature type="domain" description="Alcohol dehydrogenase-like N-terminal" evidence="8">
    <location>
        <begin position="1699"/>
        <end position="1783"/>
    </location>
</feature>
<evidence type="ECO:0000256" key="1">
    <source>
        <dbReference type="ARBA" id="ARBA00001911"/>
    </source>
</evidence>
<dbReference type="SUPFAM" id="SSF51735">
    <property type="entry name" value="NAD(P)-binding Rossmann-fold domains"/>
    <property type="match status" value="2"/>
</dbReference>
<dbReference type="InterPro" id="IPR035872">
    <property type="entry name" value="EEVS-like"/>
</dbReference>
<dbReference type="GO" id="GO:0006094">
    <property type="term" value="P:gluconeogenesis"/>
    <property type="evidence" value="ECO:0007669"/>
    <property type="project" value="InterPro"/>
</dbReference>
<dbReference type="InterPro" id="IPR013154">
    <property type="entry name" value="ADH-like_N"/>
</dbReference>
<dbReference type="SUPFAM" id="SSF53067">
    <property type="entry name" value="Actin-like ATPase domain"/>
    <property type="match status" value="1"/>
</dbReference>
<dbReference type="InterPro" id="IPR001672">
    <property type="entry name" value="G6P_Isomerase"/>
</dbReference>
<evidence type="ECO:0000256" key="3">
    <source>
        <dbReference type="ARBA" id="ARBA00022741"/>
    </source>
</evidence>
<dbReference type="Pfam" id="PF00480">
    <property type="entry name" value="ROK"/>
    <property type="match status" value="1"/>
</dbReference>
<dbReference type="CDD" id="cd23763">
    <property type="entry name" value="ASKHA_ATPase_ROK"/>
    <property type="match status" value="1"/>
</dbReference>
<dbReference type="InterPro" id="IPR036291">
    <property type="entry name" value="NAD(P)-bd_dom_sf"/>
</dbReference>
<dbReference type="InterPro" id="IPR016040">
    <property type="entry name" value="NAD(P)-bd_dom"/>
</dbReference>
<dbReference type="Gene3D" id="3.40.50.1970">
    <property type="match status" value="2"/>
</dbReference>
<dbReference type="Proteomes" id="UP000070501">
    <property type="component" value="Unassembled WGS sequence"/>
</dbReference>
<keyword evidence="3" id="KW-0547">Nucleotide-binding</keyword>
<evidence type="ECO:0000256" key="2">
    <source>
        <dbReference type="ARBA" id="ARBA00022723"/>
    </source>
</evidence>
<dbReference type="GO" id="GO:0000166">
    <property type="term" value="F:nucleotide binding"/>
    <property type="evidence" value="ECO:0007669"/>
    <property type="project" value="UniProtKB-KW"/>
</dbReference>
<sequence length="2652" mass="287771">MSVPTSKVSIEAGDGVHEWRDDHGNYGFELQSRVEWKVAMVRTRHTFENTAISQPGHANSLSSYLRGPAHSSKARKVCVAIDTDMPGDRTTKITSYLARCKEDGHIQDFSITQLAAVSSTAKTLDMVYTVIEAAEKLALRRRDLFLAVGSTLVAEIVGFAAGTYRRATPWVCVASDAEGAARWDEHDFSLSVNYESHEDTTKKWNGLLNFVHPPLAAFLDLDAVEDGGVVNQDLADTDYHEHIAFEKVQYHVAAVSDLLKASNKMLIDGYCQPASAKSPKRKILVVVEAHLGTSLSQAVDNYFAHYADKIDSFRLLSMHVSGHDKDMGSVQRILDAAIAMGMSRTDLFLVIGGGTLMDAVGFAAAMYKGGTPYLRVPTTLVGMIDAGIGVKVGVNFGTHKNFIGRYYAPVACLNDAATFLPTLSRREYACGLAEALKMACMTSPRLFDVIEAHQQDLGLNAQSHEMILLAIRTMLEELQPNIYEHSLVRLVDFGHEFGHIIESLARFLVPHGECVAMGMAISSYLAYLKGRLSRQALERILDCTLSLGLPIWSAESGCCDAEVLWAKISAEGIEHKDGMLYLAVPEGAIGQGGFIDDIVDIDADMLRQTVQGLQHYSTYLSMPLPFDASSVGTWTKANSSVEAASTPQSSSSLRGSIRLAASSAGSSKASLSSWDEEDGADYSALTAAVIGASGDIGSALVQYLLDRGAKVIATIRPHVHDEPHNVTRGRLRIPEHPSLHVLVGYPLDTALLSTVIQDADVIYNMAAVVSLSLAAADRARVIGLNGFGQGVISCMLRLLGREKQVKVVYPSSQRVHLTLGHKDIDDWVAAAGGVFSRWSQETLTPIIAAAMSHERDGRESQQVATSLEDLDMAQAMETLAADFLADHPLPPSVANIYELSKRLGEHLAALSPRCVLARISGVYGPTFTRGFAARAARPKSRKSFEAVELRDFIYVDDLNKILIKAAVATQNLSSLSPDGGGDEEKKKKDDRDSGDVLAFDVASGEATDLRAVWRMARELTGDGAQVVFDEGKKAPEAIKLDTRVARELLGRDFMSFEQGFRRMIDGRVRARADQELATFPLRVNLREGGVRRGLDKNGVSDPRVSSSCAVTFRLGPDGSFCFQETEPATFLDSGLDQTFRQALERWYTRLPGTQKRATAEYIDRADGLTLRPKPSLYQGAEFKLERDTEKDLYRPFLDISPDLVDYTSRAIEDMIGQAGHHLLAFLSRSSRPPPSRWDHEREQRAARSWDKFLQPWASPPVIVLDVGSTSMRTAVYGPNGELLAEPSRTPSPSRHSSPPGLTVAELQARLVDTIAREVATLRASHRELDPRHVAIGIGAVIDRKGVIRDASIFWGAGDDEDAYDEGYDLRAALEARLPPDTDVTIINDVSAAAWRYHDQGRFCLITASSGLANKVFDKSLGTGISGGSGDPGEPPDGLVLGAAGLGGEMGHVVVEPRLVDEIVAHARAEATRCPAEFSQSLLSTAETAVADQLPLITARTLGSAAARSDAFATRVLRDRQLPVCACGTIADLCSYSSGRGVLERVRTKLLLAAGGDRDHGAITDSWLRCAIRDGHPLALEALDEAARALALRVLHMAADLGLETFILVGGFALKTARDHLLPAVQAHLARLCTYTAFFRGWTKERVRSLVRLGEDDDDDVLLGLGRYVHEVRMRHYRAVVKPVGGSSLSLAAREVPRVGEHEVLARMLYAGVCSTDLQILRGDRGLEPGVLGHEGVCEVIEVGRQVKGVERGQTVVLLPNNPLDDSEKLGHNREGLLQEYFKFGQEMIDRGQVLPAPSAVSPVMTLVEPLSCVVAAQELITPARVVGKNVLVVGAGTLGLLFATVSASIGARGVFLASRSAESLNFAVVKGVVARNNTIAMEDDHYAEGLSKSIQNLTSGQGIDTVIICVSLGQGCRVAQDALSYVNDGGFVHLFGGFESKDMLTLTIPDAVGDDRKAIWPIRAEWRTENVQTTAGCPSGHSKTVTLSGNRGSRGRHAERALELLRRNGPAFSRVISHCILLDTVPKILVELSVSGRVRGAVAKRVIVDMSSDRRRGQQVVQSLDELTLQLLNDAAGHGSRHTVPTGNIFRDLAFDGDNLVLGWVTTPTWQQVRRSVQEMLQVRAVARRKRHCIFVGTGPWAFWIDLLTSTLPQPQPQRSRPGLEFHNLCSLDSRALLCVLEAVSVDGLDEVLCVGTTQSGTTTETVALMDTLRERFDLEGLDYRDHFVWLTDRVSSVRDTASGEAIIRDSKAHDWTGVDVIPLTLRDQIPINALFGVPYSSLVFLSIVLRLESSNERDPLPLLRELYDEYTCSSEAVLQSYLSSNAEAVTSACTSTAVNLHIILPDCIAAGFGAERLATQLFQQALGSKDAGFHVRVRATAASAARIETDTSDDGFLVIPAPTVPPGTSHIVTALVTINALSFICAMIAAQRGIEFVTHPSVDMYKQRARELMLLSQASEPGDDDDNSSYTTSPRSSEEDLCKLIALVTLSHLDTSSSGIRFLDIIPYGHEQQRVAASVRDTLAGKWRGRDDRYDTGSIRIIPGEYWNHSEFPSAVAVAQRGQDSSGDDTLRVFIIPPGPRSLVTNSTQQQQSPTSSSARGISEQTLAHSVRLMRTIGLASAQVLGLSDEASGSRGHNVLCFHGPEGAVSA</sequence>
<keyword evidence="12" id="KW-1185">Reference proteome</keyword>
<feature type="region of interest" description="Disordered" evidence="6">
    <location>
        <begin position="973"/>
        <end position="992"/>
    </location>
</feature>
<protein>
    <recommendedName>
        <fullName evidence="13">3-dehydroquinate synthase</fullName>
    </recommendedName>
</protein>
<dbReference type="EMBL" id="KQ964257">
    <property type="protein sequence ID" value="KXJ88891.1"/>
    <property type="molecule type" value="Genomic_DNA"/>
</dbReference>
<feature type="compositionally biased region" description="Basic and acidic residues" evidence="6">
    <location>
        <begin position="982"/>
        <end position="992"/>
    </location>
</feature>
<dbReference type="Pfam" id="PF24621">
    <property type="entry name" value="DHQS_C"/>
    <property type="match status" value="1"/>
</dbReference>
<dbReference type="Gene3D" id="1.20.1090.10">
    <property type="entry name" value="Dehydroquinate synthase-like - alpha domain"/>
    <property type="match status" value="1"/>
</dbReference>
<feature type="region of interest" description="Disordered" evidence="6">
    <location>
        <begin position="2583"/>
        <end position="2604"/>
    </location>
</feature>
<evidence type="ECO:0000256" key="6">
    <source>
        <dbReference type="SAM" id="MobiDB-lite"/>
    </source>
</evidence>
<dbReference type="PROSITE" id="PS51463">
    <property type="entry name" value="P_GLUCOSE_ISOMERASE_3"/>
    <property type="match status" value="1"/>
</dbReference>
<evidence type="ECO:0008006" key="13">
    <source>
        <dbReference type="Google" id="ProtNLM"/>
    </source>
</evidence>
<feature type="compositionally biased region" description="Low complexity" evidence="6">
    <location>
        <begin position="1286"/>
        <end position="1299"/>
    </location>
</feature>
<dbReference type="GO" id="GO:0003856">
    <property type="term" value="F:3-dehydroquinate synthase activity"/>
    <property type="evidence" value="ECO:0007669"/>
    <property type="project" value="TreeGrafter"/>
</dbReference>
<dbReference type="PANTHER" id="PTHR43622:SF3">
    <property type="entry name" value="2-EPI-5-EPI-VALIOLONE SYNTHASE"/>
    <property type="match status" value="1"/>
</dbReference>
<evidence type="ECO:0000313" key="11">
    <source>
        <dbReference type="EMBL" id="KXJ88891.1"/>
    </source>
</evidence>
<feature type="domain" description="3-dehydroquinate synthase C-terminal" evidence="10">
    <location>
        <begin position="431"/>
        <end position="554"/>
    </location>
</feature>
<evidence type="ECO:0000313" key="12">
    <source>
        <dbReference type="Proteomes" id="UP000070501"/>
    </source>
</evidence>
<dbReference type="InParanoid" id="A0A136IVG8"/>
<dbReference type="InterPro" id="IPR030960">
    <property type="entry name" value="DHQS/DOIS_N"/>
</dbReference>
<reference evidence="12" key="1">
    <citation type="submission" date="2016-02" db="EMBL/GenBank/DDBJ databases">
        <title>Draft genome sequence of Microdochium bolleyi, a fungal endophyte of beachgrass.</title>
        <authorList>
            <consortium name="DOE Joint Genome Institute"/>
            <person name="David A.S."/>
            <person name="May G."/>
            <person name="Haridas S."/>
            <person name="Lim J."/>
            <person name="Wang M."/>
            <person name="Labutti K."/>
            <person name="Lipzen A."/>
            <person name="Barry K."/>
            <person name="Grigoriev I.V."/>
        </authorList>
    </citation>
    <scope>NUCLEOTIDE SEQUENCE [LARGE SCALE GENOMIC DNA]</scope>
    <source>
        <strain evidence="12">J235TASD1</strain>
    </source>
</reference>
<dbReference type="SUPFAM" id="SSF56796">
    <property type="entry name" value="Dehydroquinate synthase-like"/>
    <property type="match status" value="2"/>
</dbReference>